<protein>
    <submittedName>
        <fullName evidence="2">Uncharacterized protein</fullName>
    </submittedName>
</protein>
<evidence type="ECO:0000313" key="3">
    <source>
        <dbReference type="Proteomes" id="UP000309038"/>
    </source>
</evidence>
<dbReference type="PANTHER" id="PTHR14490:SF5">
    <property type="entry name" value="PROTEIN KRI1 HOMOLOG"/>
    <property type="match status" value="1"/>
</dbReference>
<reference evidence="2 3" key="1">
    <citation type="submission" date="2019-02" db="EMBL/GenBank/DDBJ databases">
        <title>Genome sequencing of the rare red list fungi Phlebia centrifuga.</title>
        <authorList>
            <person name="Buettner E."/>
            <person name="Kellner H."/>
        </authorList>
    </citation>
    <scope>NUCLEOTIDE SEQUENCE [LARGE SCALE GENOMIC DNA]</scope>
    <source>
        <strain evidence="2 3">DSM 108282</strain>
    </source>
</reference>
<dbReference type="PANTHER" id="PTHR14490">
    <property type="entry name" value="ZINC FINGER, ZZ TYPE"/>
    <property type="match status" value="1"/>
</dbReference>
<sequence>MLSEDSDNESIHQLTINEHFAKAFEYRKEREELQKLKDKYGSDVDEGEEDEEDSEDAESEDEDGEELTPAVDAAILRTLARIKRKDPEIYEQGMDVFEEEIKKTGKHKLSKRADKDKSKPLTFRQHALASALNPTSRSPSPEPLTHIEEQKALRNETITAFHTAVDIEDDEDDLLVPREKTKDELERQDEEYRDFLQREVGEDLSTLITIEDNGVLDEPAQREEEEPKEKKKKRDKKA</sequence>
<feature type="region of interest" description="Disordered" evidence="1">
    <location>
        <begin position="209"/>
        <end position="238"/>
    </location>
</feature>
<evidence type="ECO:0000313" key="2">
    <source>
        <dbReference type="EMBL" id="THG93774.1"/>
    </source>
</evidence>
<dbReference type="InterPro" id="IPR018034">
    <property type="entry name" value="Kri1"/>
</dbReference>
<feature type="compositionally biased region" description="Basic and acidic residues" evidence="1">
    <location>
        <begin position="219"/>
        <end position="229"/>
    </location>
</feature>
<comment type="caution">
    <text evidence="2">The sequence shown here is derived from an EMBL/GenBank/DDBJ whole genome shotgun (WGS) entry which is preliminary data.</text>
</comment>
<feature type="compositionally biased region" description="Acidic residues" evidence="1">
    <location>
        <begin position="43"/>
        <end position="66"/>
    </location>
</feature>
<gene>
    <name evidence="2" type="ORF">EW026_g7557</name>
</gene>
<dbReference type="EMBL" id="SGPJ01000572">
    <property type="protein sequence ID" value="THG93774.1"/>
    <property type="molecule type" value="Genomic_DNA"/>
</dbReference>
<name>A0A4S4K7F0_9APHY</name>
<feature type="compositionally biased region" description="Basic and acidic residues" evidence="1">
    <location>
        <begin position="175"/>
        <end position="185"/>
    </location>
</feature>
<dbReference type="GO" id="GO:0030686">
    <property type="term" value="C:90S preribosome"/>
    <property type="evidence" value="ECO:0007669"/>
    <property type="project" value="TreeGrafter"/>
</dbReference>
<evidence type="ECO:0000256" key="1">
    <source>
        <dbReference type="SAM" id="MobiDB-lite"/>
    </source>
</evidence>
<dbReference type="Proteomes" id="UP000309038">
    <property type="component" value="Unassembled WGS sequence"/>
</dbReference>
<dbReference type="GO" id="GO:0005730">
    <property type="term" value="C:nucleolus"/>
    <property type="evidence" value="ECO:0007669"/>
    <property type="project" value="TreeGrafter"/>
</dbReference>
<dbReference type="AlphaFoldDB" id="A0A4S4K7F0"/>
<proteinExistence type="predicted"/>
<keyword evidence="3" id="KW-1185">Reference proteome</keyword>
<feature type="region of interest" description="Disordered" evidence="1">
    <location>
        <begin position="169"/>
        <end position="190"/>
    </location>
</feature>
<feature type="non-terminal residue" evidence="2">
    <location>
        <position position="238"/>
    </location>
</feature>
<dbReference type="GO" id="GO:0000447">
    <property type="term" value="P:endonucleolytic cleavage in ITS1 to separate SSU-rRNA from 5.8S rRNA and LSU-rRNA from tricistronic rRNA transcript (SSU-rRNA, 5.8S rRNA, LSU-rRNA)"/>
    <property type="evidence" value="ECO:0007669"/>
    <property type="project" value="TreeGrafter"/>
</dbReference>
<organism evidence="2 3">
    <name type="scientific">Hermanssonia centrifuga</name>
    <dbReference type="NCBI Taxonomy" id="98765"/>
    <lineage>
        <taxon>Eukaryota</taxon>
        <taxon>Fungi</taxon>
        <taxon>Dikarya</taxon>
        <taxon>Basidiomycota</taxon>
        <taxon>Agaricomycotina</taxon>
        <taxon>Agaricomycetes</taxon>
        <taxon>Polyporales</taxon>
        <taxon>Meruliaceae</taxon>
        <taxon>Hermanssonia</taxon>
    </lineage>
</organism>
<accession>A0A4S4K7F0</accession>
<feature type="region of interest" description="Disordered" evidence="1">
    <location>
        <begin position="35"/>
        <end position="71"/>
    </location>
</feature>